<dbReference type="Gene3D" id="3.30.460.40">
    <property type="match status" value="1"/>
</dbReference>
<organism evidence="1 2">
    <name type="scientific">Deinococcus antarcticus</name>
    <dbReference type="NCBI Taxonomy" id="1298767"/>
    <lineage>
        <taxon>Bacteria</taxon>
        <taxon>Thermotogati</taxon>
        <taxon>Deinococcota</taxon>
        <taxon>Deinococci</taxon>
        <taxon>Deinococcales</taxon>
        <taxon>Deinococcaceae</taxon>
        <taxon>Deinococcus</taxon>
    </lineage>
</organism>
<accession>A0ABV8A7J1</accession>
<proteinExistence type="predicted"/>
<evidence type="ECO:0000313" key="2">
    <source>
        <dbReference type="Proteomes" id="UP001595748"/>
    </source>
</evidence>
<protein>
    <recommendedName>
        <fullName evidence="3">Nucleotidyltransferase-like protein</fullName>
    </recommendedName>
</protein>
<name>A0ABV8A7J1_9DEIO</name>
<dbReference type="Proteomes" id="UP001595748">
    <property type="component" value="Unassembled WGS sequence"/>
</dbReference>
<gene>
    <name evidence="1" type="ORF">ACFOPQ_12970</name>
</gene>
<comment type="caution">
    <text evidence="1">The sequence shown here is derived from an EMBL/GenBank/DDBJ whole genome shotgun (WGS) entry which is preliminary data.</text>
</comment>
<keyword evidence="2" id="KW-1185">Reference proteome</keyword>
<evidence type="ECO:0008006" key="3">
    <source>
        <dbReference type="Google" id="ProtNLM"/>
    </source>
</evidence>
<evidence type="ECO:0000313" key="1">
    <source>
        <dbReference type="EMBL" id="MFC3861673.1"/>
    </source>
</evidence>
<dbReference type="EMBL" id="JBHRZF010000154">
    <property type="protein sequence ID" value="MFC3861673.1"/>
    <property type="molecule type" value="Genomic_DNA"/>
</dbReference>
<reference evidence="2" key="1">
    <citation type="journal article" date="2019" name="Int. J. Syst. Evol. Microbiol.">
        <title>The Global Catalogue of Microorganisms (GCM) 10K type strain sequencing project: providing services to taxonomists for standard genome sequencing and annotation.</title>
        <authorList>
            <consortium name="The Broad Institute Genomics Platform"/>
            <consortium name="The Broad Institute Genome Sequencing Center for Infectious Disease"/>
            <person name="Wu L."/>
            <person name="Ma J."/>
        </authorList>
    </citation>
    <scope>NUCLEOTIDE SEQUENCE [LARGE SCALE GENOMIC DNA]</scope>
    <source>
        <strain evidence="2">CCTCC AB 2013263</strain>
    </source>
</reference>
<sequence>MLCGGAVRPHDDLDLLVLNGDMPETMQLLEGLGFAHVHGSLEGGNVFYRRGELLLDLVPVLENPPRTLGELASIRWPADFLTEYFAQAAAHPDARHAPRDEAPCRCPLRSLPTTAWTCGRRTGWMRGRWRS</sequence>